<dbReference type="AlphaFoldDB" id="A0A6A6WE39"/>
<feature type="transmembrane region" description="Helical" evidence="1">
    <location>
        <begin position="140"/>
        <end position="163"/>
    </location>
</feature>
<dbReference type="RefSeq" id="XP_033601832.1">
    <property type="nucleotide sequence ID" value="XM_033745449.1"/>
</dbReference>
<keyword evidence="1" id="KW-1133">Transmembrane helix</keyword>
<keyword evidence="3" id="KW-1185">Reference proteome</keyword>
<dbReference type="GeneID" id="54486503"/>
<dbReference type="Proteomes" id="UP000799437">
    <property type="component" value="Unassembled WGS sequence"/>
</dbReference>
<evidence type="ECO:0000313" key="3">
    <source>
        <dbReference type="Proteomes" id="UP000799437"/>
    </source>
</evidence>
<reference evidence="2" key="1">
    <citation type="journal article" date="2020" name="Stud. Mycol.">
        <title>101 Dothideomycetes genomes: a test case for predicting lifestyles and emergence of pathogens.</title>
        <authorList>
            <person name="Haridas S."/>
            <person name="Albert R."/>
            <person name="Binder M."/>
            <person name="Bloem J."/>
            <person name="Labutti K."/>
            <person name="Salamov A."/>
            <person name="Andreopoulos B."/>
            <person name="Baker S."/>
            <person name="Barry K."/>
            <person name="Bills G."/>
            <person name="Bluhm B."/>
            <person name="Cannon C."/>
            <person name="Castanera R."/>
            <person name="Culley D."/>
            <person name="Daum C."/>
            <person name="Ezra D."/>
            <person name="Gonzalez J."/>
            <person name="Henrissat B."/>
            <person name="Kuo A."/>
            <person name="Liang C."/>
            <person name="Lipzen A."/>
            <person name="Lutzoni F."/>
            <person name="Magnuson J."/>
            <person name="Mondo S."/>
            <person name="Nolan M."/>
            <person name="Ohm R."/>
            <person name="Pangilinan J."/>
            <person name="Park H.-J."/>
            <person name="Ramirez L."/>
            <person name="Alfaro M."/>
            <person name="Sun H."/>
            <person name="Tritt A."/>
            <person name="Yoshinaga Y."/>
            <person name="Zwiers L.-H."/>
            <person name="Turgeon B."/>
            <person name="Goodwin S."/>
            <person name="Spatafora J."/>
            <person name="Crous P."/>
            <person name="Grigoriev I."/>
        </authorList>
    </citation>
    <scope>NUCLEOTIDE SEQUENCE</scope>
    <source>
        <strain evidence="2">CBS 121739</strain>
    </source>
</reference>
<proteinExistence type="predicted"/>
<gene>
    <name evidence="2" type="ORF">EJ05DRAFT_485407</name>
</gene>
<name>A0A6A6WE39_9PEZI</name>
<dbReference type="EMBL" id="ML996570">
    <property type="protein sequence ID" value="KAF2759381.1"/>
    <property type="molecule type" value="Genomic_DNA"/>
</dbReference>
<evidence type="ECO:0000256" key="1">
    <source>
        <dbReference type="SAM" id="Phobius"/>
    </source>
</evidence>
<evidence type="ECO:0000313" key="2">
    <source>
        <dbReference type="EMBL" id="KAF2759381.1"/>
    </source>
</evidence>
<keyword evidence="1" id="KW-0472">Membrane</keyword>
<sequence length="188" mass="21474">MHTYYHILHSYSQHLESQFTLPNPTVQLRPHSYNRILPTKYHPRPATTHHPPPIPMIITNISTASHATHGAFGPMFCLPSSQVPSVEDGTIMPCCRYICKERHHCRHASHPYPPSQFQKQYVYTQQSPGARRMDSVSEGWWWWWLCLEVYLAFLCVVGLVCLLNGDDEQRHGVVAIVIVAIEGFMPGG</sequence>
<accession>A0A6A6WE39</accession>
<protein>
    <submittedName>
        <fullName evidence="2">Uncharacterized protein</fullName>
    </submittedName>
</protein>
<organism evidence="2 3">
    <name type="scientific">Pseudovirgaria hyperparasitica</name>
    <dbReference type="NCBI Taxonomy" id="470096"/>
    <lineage>
        <taxon>Eukaryota</taxon>
        <taxon>Fungi</taxon>
        <taxon>Dikarya</taxon>
        <taxon>Ascomycota</taxon>
        <taxon>Pezizomycotina</taxon>
        <taxon>Dothideomycetes</taxon>
        <taxon>Dothideomycetes incertae sedis</taxon>
        <taxon>Acrospermales</taxon>
        <taxon>Acrospermaceae</taxon>
        <taxon>Pseudovirgaria</taxon>
    </lineage>
</organism>
<keyword evidence="1" id="KW-0812">Transmembrane</keyword>